<dbReference type="GO" id="GO:0007165">
    <property type="term" value="P:signal transduction"/>
    <property type="evidence" value="ECO:0007669"/>
    <property type="project" value="InterPro"/>
</dbReference>
<evidence type="ECO:0000256" key="3">
    <source>
        <dbReference type="ARBA" id="ARBA00022999"/>
    </source>
</evidence>
<dbReference type="Gene3D" id="3.30.505.10">
    <property type="entry name" value="SH2 domain"/>
    <property type="match status" value="1"/>
</dbReference>
<evidence type="ECO:0000256" key="6">
    <source>
        <dbReference type="ARBA" id="ARBA00023163"/>
    </source>
</evidence>
<dbReference type="Pfam" id="PF18214">
    <property type="entry name" value="STATa_Ig"/>
    <property type="match status" value="1"/>
</dbReference>
<dbReference type="Gene3D" id="2.60.40.340">
    <property type="entry name" value="Rel homology domain (RHD), DNA-binding domain"/>
    <property type="match status" value="1"/>
</dbReference>
<dbReference type="SUPFAM" id="SSF55550">
    <property type="entry name" value="SH2 domain"/>
    <property type="match status" value="1"/>
</dbReference>
<keyword evidence="6 9" id="KW-0804">Transcription</keyword>
<evidence type="ECO:0000256" key="7">
    <source>
        <dbReference type="ARBA" id="ARBA00023242"/>
    </source>
</evidence>
<dbReference type="GO" id="GO:0005737">
    <property type="term" value="C:cytoplasm"/>
    <property type="evidence" value="ECO:0007669"/>
    <property type="project" value="UniProtKB-SubCell"/>
</dbReference>
<dbReference type="PANTHER" id="PTHR11801">
    <property type="entry name" value="SIGNAL TRANSDUCER AND ACTIVATOR OF TRANSCRIPTION"/>
    <property type="match status" value="1"/>
</dbReference>
<dbReference type="InterPro" id="IPR036860">
    <property type="entry name" value="SH2_dom_sf"/>
</dbReference>
<dbReference type="InterPro" id="IPR001217">
    <property type="entry name" value="STAT"/>
</dbReference>
<evidence type="ECO:0000256" key="9">
    <source>
        <dbReference type="RuleBase" id="RU046415"/>
    </source>
</evidence>
<evidence type="ECO:0000256" key="5">
    <source>
        <dbReference type="ARBA" id="ARBA00023125"/>
    </source>
</evidence>
<keyword evidence="9" id="KW-0597">Phosphoprotein</keyword>
<dbReference type="InterPro" id="IPR015347">
    <property type="entry name" value="STAT_TF_homologue_CC"/>
</dbReference>
<evidence type="ECO:0000256" key="1">
    <source>
        <dbReference type="ARBA" id="ARBA00004123"/>
    </source>
</evidence>
<feature type="domain" description="SH2" evidence="11">
    <location>
        <begin position="517"/>
        <end position="622"/>
    </location>
</feature>
<evidence type="ECO:0000259" key="11">
    <source>
        <dbReference type="PROSITE" id="PS50001"/>
    </source>
</evidence>
<protein>
    <recommendedName>
        <fullName evidence="9">Signal transducer and activator of transcription</fullName>
    </recommendedName>
</protein>
<dbReference type="GO" id="GO:0003700">
    <property type="term" value="F:DNA-binding transcription factor activity"/>
    <property type="evidence" value="ECO:0007669"/>
    <property type="project" value="InterPro"/>
</dbReference>
<name>A0A6B2KZR9_9EUKA</name>
<comment type="similarity">
    <text evidence="2 9">Belongs to the transcription factor STAT family.</text>
</comment>
<keyword evidence="4 9" id="KW-0805">Transcription regulation</keyword>
<dbReference type="PROSITE" id="PS50001">
    <property type="entry name" value="SH2"/>
    <property type="match status" value="1"/>
</dbReference>
<dbReference type="GO" id="GO:0003677">
    <property type="term" value="F:DNA binding"/>
    <property type="evidence" value="ECO:0007669"/>
    <property type="project" value="UniProtKB-KW"/>
</dbReference>
<dbReference type="Pfam" id="PF09267">
    <property type="entry name" value="Dict-STAT-coil"/>
    <property type="match status" value="1"/>
</dbReference>
<feature type="region of interest" description="Disordered" evidence="10">
    <location>
        <begin position="121"/>
        <end position="165"/>
    </location>
</feature>
<evidence type="ECO:0000313" key="12">
    <source>
        <dbReference type="EMBL" id="NDV30098.1"/>
    </source>
</evidence>
<dbReference type="AlphaFoldDB" id="A0A6B2KZR9"/>
<dbReference type="Gene3D" id="1.20.58.240">
    <property type="entry name" value="STAT, domain 1"/>
    <property type="match status" value="1"/>
</dbReference>
<feature type="compositionally biased region" description="Low complexity" evidence="10">
    <location>
        <begin position="155"/>
        <end position="165"/>
    </location>
</feature>
<evidence type="ECO:0000256" key="10">
    <source>
        <dbReference type="SAM" id="MobiDB-lite"/>
    </source>
</evidence>
<feature type="compositionally biased region" description="Pro residues" evidence="10">
    <location>
        <begin position="128"/>
        <end position="154"/>
    </location>
</feature>
<dbReference type="EMBL" id="GIBP01001129">
    <property type="protein sequence ID" value="NDV30098.1"/>
    <property type="molecule type" value="Transcribed_RNA"/>
</dbReference>
<sequence length="657" mass="74812">MNQMYINQPLNNQAIPNHPHLNQQHINQCLINQPNINQPLANQPIINQNHLNQGHINQLHLNQGHINQIHSFNQMSYSNIQGMPATYSAIPLTTNLVPPPTTPKHSQTPGFVIPNVTYLPTPTNNPNYPQPNLPSPPMLPSPQNPTPQFTPSPLTPSLSPSLEQSSAMGAHLLEQLQILQFIRKESEQLRWDQRQYLTPMAPQPQILNQLDQRQKRIRQEIEKSQSVLEQMLETILLPVELHKLSVLKNDLLLELKQLELFEFELQQYLQSNAINLGSLQRIVSSQHRIGASLVITKHPFPKSVQQHKPLESGITVKILTGANQSVWPCSPVKAEISYDQRTVSKKNSTPTQFKENNEKEMVDGSATFNDLVFPLGTRKKFIFVKFKVEVQMGPIKTTIESPLSEPIIVKTNENQWQESEGLLLQYEAFGNGQEVSWCRFANALQRRYIMATKQDRQNPVRPLSQQDLLYLYHAKFNPHGVPTQQTTITLKQFENFWQWFGAGLYRIRYQRHLCTLWVRGFICGFINRNEAENILENASPGTFILRFSEQCPGQFAIAYIPIDDNPGSNGPLGALGNVGTSGQGRVRHYLMQRDDIFGAKKTLADFLGSAKNFSQIVQIVDHPTQGRIFQQCDKNSNLSEFYSKRGSDNTFGYENRL</sequence>
<dbReference type="Pfam" id="PF00017">
    <property type="entry name" value="SH2"/>
    <property type="match status" value="1"/>
</dbReference>
<dbReference type="SMART" id="SM00252">
    <property type="entry name" value="SH2"/>
    <property type="match status" value="1"/>
</dbReference>
<dbReference type="InterPro" id="IPR037059">
    <property type="entry name" value="RHD_DNA_bind_dom_sf"/>
</dbReference>
<keyword evidence="9" id="KW-0963">Cytoplasm</keyword>
<accession>A0A6B2KZR9</accession>
<comment type="subcellular location">
    <subcellularLocation>
        <location evidence="9">Cytoplasm</location>
    </subcellularLocation>
    <subcellularLocation>
        <location evidence="1 9">Nucleus</location>
    </subcellularLocation>
</comment>
<dbReference type="InterPro" id="IPR041604">
    <property type="entry name" value="EF-hand_12"/>
</dbReference>
<evidence type="ECO:0000256" key="8">
    <source>
        <dbReference type="PROSITE-ProRule" id="PRU00191"/>
    </source>
</evidence>
<dbReference type="InterPro" id="IPR041410">
    <property type="entry name" value="STATa_Ig"/>
</dbReference>
<reference evidence="12" key="1">
    <citation type="journal article" date="2020" name="J. Eukaryot. Microbiol.">
        <title>De novo Sequencing, Assembly and Annotation of the Transcriptome for the Free-Living Testate Amoeba Arcella intermedia.</title>
        <authorList>
            <person name="Ribeiro G.M."/>
            <person name="Porfirio-Sousa A.L."/>
            <person name="Maurer-Alcala X.X."/>
            <person name="Katz L.A."/>
            <person name="Lahr D.J.G."/>
        </authorList>
    </citation>
    <scope>NUCLEOTIDE SEQUENCE</scope>
</reference>
<dbReference type="SUPFAM" id="SSF49417">
    <property type="entry name" value="p53-like transcription factors"/>
    <property type="match status" value="1"/>
</dbReference>
<keyword evidence="9" id="KW-0010">Activator</keyword>
<dbReference type="InterPro" id="IPR000980">
    <property type="entry name" value="SH2"/>
</dbReference>
<dbReference type="Gene3D" id="1.10.238.10">
    <property type="entry name" value="EF-hand"/>
    <property type="match status" value="1"/>
</dbReference>
<proteinExistence type="inferred from homology"/>
<dbReference type="InterPro" id="IPR008967">
    <property type="entry name" value="p53-like_TF_DNA-bd_sf"/>
</dbReference>
<organism evidence="12">
    <name type="scientific">Arcella intermedia</name>
    <dbReference type="NCBI Taxonomy" id="1963864"/>
    <lineage>
        <taxon>Eukaryota</taxon>
        <taxon>Amoebozoa</taxon>
        <taxon>Tubulinea</taxon>
        <taxon>Elardia</taxon>
        <taxon>Arcellinida</taxon>
        <taxon>Sphaerothecina</taxon>
        <taxon>Arcellidae</taxon>
        <taxon>Arcella</taxon>
    </lineage>
</organism>
<evidence type="ECO:0000256" key="2">
    <source>
        <dbReference type="ARBA" id="ARBA00005586"/>
    </source>
</evidence>
<dbReference type="SUPFAM" id="SSF47655">
    <property type="entry name" value="STAT"/>
    <property type="match status" value="1"/>
</dbReference>
<dbReference type="Pfam" id="PF17901">
    <property type="entry name" value="EF-hand_12"/>
    <property type="match status" value="1"/>
</dbReference>
<keyword evidence="7 9" id="KW-0539">Nucleus</keyword>
<keyword evidence="5 9" id="KW-0238">DNA-binding</keyword>
<dbReference type="InterPro" id="IPR015988">
    <property type="entry name" value="STAT_TF_CC"/>
</dbReference>
<evidence type="ECO:0000256" key="4">
    <source>
        <dbReference type="ARBA" id="ARBA00023015"/>
    </source>
</evidence>
<dbReference type="GO" id="GO:0005634">
    <property type="term" value="C:nucleus"/>
    <property type="evidence" value="ECO:0007669"/>
    <property type="project" value="UniProtKB-SubCell"/>
</dbReference>
<keyword evidence="3 8" id="KW-0727">SH2 domain</keyword>